<feature type="domain" description="FAD-binding FR-type" evidence="9">
    <location>
        <begin position="49"/>
        <end position="151"/>
    </location>
</feature>
<keyword evidence="3" id="KW-0001">2Fe-2S</keyword>
<dbReference type="SUPFAM" id="SSF54292">
    <property type="entry name" value="2Fe-2S ferredoxin-like"/>
    <property type="match status" value="1"/>
</dbReference>
<dbReference type="Pfam" id="PF00970">
    <property type="entry name" value="FAD_binding_6"/>
    <property type="match status" value="1"/>
</dbReference>
<dbReference type="InterPro" id="IPR050415">
    <property type="entry name" value="MRET"/>
</dbReference>
<evidence type="ECO:0000256" key="4">
    <source>
        <dbReference type="ARBA" id="ARBA00022723"/>
    </source>
</evidence>
<sequence>MNYLPSPTTDVDNPTPVLREIHRLARGYSRVFAQARFAERLSRPNPVRRVGFDMRLDVVESVEAVDGVRLITLARPDRSALPAWSPGAHIDVFTSTDRQRHYSLTGDPADTTTYRIAVRRIPGGLGSAEMHLLRAGDQLRIRGPRNAFNFAATTRCLFVAGGIGITPILPMVREAHARGLDWRLVYTGRSRATMPFLDELLALDGDRVRVHTDDVDGPPDIADVLGIGIGSDREAGPIYLCGPSSMLAAARQLVMERAPRRELHSERFSPPPVVDGEPFRIDFASGGSVDVASDESALAAIRRVRPDVRYSCQQGFCGACRVRVLAGAVEHHDRVLIGDERDDSMMICVSRAADDHVVVDL</sequence>
<dbReference type="PROSITE" id="PS51384">
    <property type="entry name" value="FAD_FR"/>
    <property type="match status" value="1"/>
</dbReference>
<dbReference type="Pfam" id="PF00111">
    <property type="entry name" value="Fer2"/>
    <property type="match status" value="1"/>
</dbReference>
<keyword evidence="6" id="KW-0408">Iron</keyword>
<evidence type="ECO:0000256" key="1">
    <source>
        <dbReference type="ARBA" id="ARBA00001974"/>
    </source>
</evidence>
<feature type="domain" description="2Fe-2S ferredoxin-type" evidence="8">
    <location>
        <begin position="279"/>
        <end position="361"/>
    </location>
</feature>
<reference evidence="10 11" key="1">
    <citation type="submission" date="2015-05" db="EMBL/GenBank/DDBJ databases">
        <title>Draft genome sequence of the bacterium Gordonia jacobaea a new member of the Gordonia genus.</title>
        <authorList>
            <person name="Jimenez-Galisteo G."/>
            <person name="Dominguez A."/>
            <person name="Munoz E."/>
            <person name="Vinas M."/>
        </authorList>
    </citation>
    <scope>NUCLEOTIDE SEQUENCE [LARGE SCALE GENOMIC DNA]</scope>
    <source>
        <strain evidence="11">mv1</strain>
    </source>
</reference>
<organism evidence="10 11">
    <name type="scientific">Gordonia jacobaea</name>
    <dbReference type="NCBI Taxonomy" id="122202"/>
    <lineage>
        <taxon>Bacteria</taxon>
        <taxon>Bacillati</taxon>
        <taxon>Actinomycetota</taxon>
        <taxon>Actinomycetes</taxon>
        <taxon>Mycobacteriales</taxon>
        <taxon>Gordoniaceae</taxon>
        <taxon>Gordonia</taxon>
    </lineage>
</organism>
<keyword evidence="5" id="KW-0560">Oxidoreductase</keyword>
<dbReference type="InterPro" id="IPR017938">
    <property type="entry name" value="Riboflavin_synthase-like_b-brl"/>
</dbReference>
<keyword evidence="7" id="KW-0411">Iron-sulfur</keyword>
<dbReference type="InterPro" id="IPR006058">
    <property type="entry name" value="2Fe2S_fd_BS"/>
</dbReference>
<dbReference type="Gene3D" id="2.40.30.10">
    <property type="entry name" value="Translation factors"/>
    <property type="match status" value="1"/>
</dbReference>
<dbReference type="PRINTS" id="PR00409">
    <property type="entry name" value="PHDIOXRDTASE"/>
</dbReference>
<evidence type="ECO:0000259" key="9">
    <source>
        <dbReference type="PROSITE" id="PS51384"/>
    </source>
</evidence>
<evidence type="ECO:0000313" key="11">
    <source>
        <dbReference type="Proteomes" id="UP000037247"/>
    </source>
</evidence>
<evidence type="ECO:0000313" key="10">
    <source>
        <dbReference type="EMBL" id="KNA92993.1"/>
    </source>
</evidence>
<evidence type="ECO:0000256" key="5">
    <source>
        <dbReference type="ARBA" id="ARBA00023002"/>
    </source>
</evidence>
<dbReference type="EMBL" id="LDTZ01000013">
    <property type="protein sequence ID" value="KNA92993.1"/>
    <property type="molecule type" value="Genomic_DNA"/>
</dbReference>
<comment type="caution">
    <text evidence="10">The sequence shown here is derived from an EMBL/GenBank/DDBJ whole genome shotgun (WGS) entry which is preliminary data.</text>
</comment>
<name>A0ABR5IHE8_9ACTN</name>
<evidence type="ECO:0000256" key="6">
    <source>
        <dbReference type="ARBA" id="ARBA00023004"/>
    </source>
</evidence>
<dbReference type="CDD" id="cd06185">
    <property type="entry name" value="PDR_like"/>
    <property type="match status" value="1"/>
</dbReference>
<dbReference type="PANTHER" id="PTHR47354">
    <property type="entry name" value="NADH OXIDOREDUCTASE HCR"/>
    <property type="match status" value="1"/>
</dbReference>
<accession>A0ABR5IHE8</accession>
<proteinExistence type="predicted"/>
<evidence type="ECO:0000259" key="8">
    <source>
        <dbReference type="PROSITE" id="PS51085"/>
    </source>
</evidence>
<dbReference type="InterPro" id="IPR012675">
    <property type="entry name" value="Beta-grasp_dom_sf"/>
</dbReference>
<dbReference type="InterPro" id="IPR036010">
    <property type="entry name" value="2Fe-2S_ferredoxin-like_sf"/>
</dbReference>
<comment type="cofactor">
    <cofactor evidence="1">
        <name>FAD</name>
        <dbReference type="ChEBI" id="CHEBI:57692"/>
    </cofactor>
</comment>
<gene>
    <name evidence="10" type="ORF">ABW18_00555</name>
</gene>
<evidence type="ECO:0000256" key="3">
    <source>
        <dbReference type="ARBA" id="ARBA00022714"/>
    </source>
</evidence>
<dbReference type="RefSeq" id="WP_049697089.1">
    <property type="nucleotide sequence ID" value="NZ_JAQDQF010000001.1"/>
</dbReference>
<dbReference type="PROSITE" id="PS51085">
    <property type="entry name" value="2FE2S_FER_2"/>
    <property type="match status" value="1"/>
</dbReference>
<keyword evidence="11" id="KW-1185">Reference proteome</keyword>
<protein>
    <submittedName>
        <fullName evidence="10">Oxidoreductase</fullName>
    </submittedName>
</protein>
<dbReference type="SUPFAM" id="SSF63380">
    <property type="entry name" value="Riboflavin synthase domain-like"/>
    <property type="match status" value="1"/>
</dbReference>
<dbReference type="PANTHER" id="PTHR47354:SF1">
    <property type="entry name" value="CARNITINE MONOOXYGENASE REDUCTASE SUBUNIT"/>
    <property type="match status" value="1"/>
</dbReference>
<dbReference type="InterPro" id="IPR039261">
    <property type="entry name" value="FNR_nucleotide-bd"/>
</dbReference>
<dbReference type="CDD" id="cd00207">
    <property type="entry name" value="fer2"/>
    <property type="match status" value="1"/>
</dbReference>
<dbReference type="Gene3D" id="3.10.20.30">
    <property type="match status" value="1"/>
</dbReference>
<dbReference type="Gene3D" id="3.40.50.80">
    <property type="entry name" value="Nucleotide-binding domain of ferredoxin-NADP reductase (FNR) module"/>
    <property type="match status" value="1"/>
</dbReference>
<dbReference type="Proteomes" id="UP000037247">
    <property type="component" value="Unassembled WGS sequence"/>
</dbReference>
<evidence type="ECO:0000256" key="7">
    <source>
        <dbReference type="ARBA" id="ARBA00023014"/>
    </source>
</evidence>
<dbReference type="InterPro" id="IPR008333">
    <property type="entry name" value="Cbr1-like_FAD-bd_dom"/>
</dbReference>
<evidence type="ECO:0000256" key="2">
    <source>
        <dbReference type="ARBA" id="ARBA00022630"/>
    </source>
</evidence>
<dbReference type="InterPro" id="IPR017927">
    <property type="entry name" value="FAD-bd_FR_type"/>
</dbReference>
<dbReference type="InterPro" id="IPR001041">
    <property type="entry name" value="2Fe-2S_ferredoxin-type"/>
</dbReference>
<dbReference type="PROSITE" id="PS00197">
    <property type="entry name" value="2FE2S_FER_1"/>
    <property type="match status" value="1"/>
</dbReference>
<keyword evidence="2" id="KW-0285">Flavoprotein</keyword>
<keyword evidence="4" id="KW-0479">Metal-binding</keyword>
<dbReference type="SUPFAM" id="SSF52343">
    <property type="entry name" value="Ferredoxin reductase-like, C-terminal NADP-linked domain"/>
    <property type="match status" value="1"/>
</dbReference>